<dbReference type="Proteomes" id="UP000263013">
    <property type="component" value="Chromosome"/>
</dbReference>
<dbReference type="RefSeq" id="WP_027887773.1">
    <property type="nucleotide sequence ID" value="NZ_CP021130.1"/>
</dbReference>
<sequence length="167" mass="17547">MTMPSHPLVGIIMGSKSDWETMQHAAQTLEQLQVPHEVRVVSAHRTPDLLFEYAEQAEARGLEVIIAGAGGAAHLPGMTAAKTRLPVLGVPVESKSLKGLDSLLSIVQMPAGIPVGTLAIGRAGAVNAALLAVSILANKYPQCKAALEQYRKAQTEAVLAEPDPRTG</sequence>
<evidence type="ECO:0000259" key="5">
    <source>
        <dbReference type="SMART" id="SM01001"/>
    </source>
</evidence>
<keyword evidence="7" id="KW-1185">Reference proteome</keyword>
<dbReference type="SMART" id="SM01001">
    <property type="entry name" value="AIRC"/>
    <property type="match status" value="1"/>
</dbReference>
<dbReference type="NCBIfam" id="TIGR01162">
    <property type="entry name" value="purE"/>
    <property type="match status" value="1"/>
</dbReference>
<evidence type="ECO:0000256" key="3">
    <source>
        <dbReference type="HAMAP-Rule" id="MF_01929"/>
    </source>
</evidence>
<feature type="binding site" evidence="3">
    <location>
        <position position="15"/>
    </location>
    <ligand>
        <name>substrate</name>
    </ligand>
</feature>
<name>A0ABM6WJ20_9DEIN</name>
<evidence type="ECO:0000313" key="7">
    <source>
        <dbReference type="Proteomes" id="UP000263013"/>
    </source>
</evidence>
<dbReference type="PIRSF" id="PIRSF001338">
    <property type="entry name" value="AIR_carboxylase"/>
    <property type="match status" value="1"/>
</dbReference>
<evidence type="ECO:0000256" key="2">
    <source>
        <dbReference type="ARBA" id="ARBA00023235"/>
    </source>
</evidence>
<dbReference type="HAMAP" id="MF_01929">
    <property type="entry name" value="PurE_classI"/>
    <property type="match status" value="1"/>
</dbReference>
<feature type="domain" description="PurE" evidence="5">
    <location>
        <begin position="7"/>
        <end position="158"/>
    </location>
</feature>
<accession>A0ABM6WJ20</accession>
<keyword evidence="2 3" id="KW-0413">Isomerase</keyword>
<reference evidence="6 7" key="1">
    <citation type="submission" date="2017-05" db="EMBL/GenBank/DDBJ databases">
        <title>Complete genome sequence of Meiothermus taiwanensis WR-220.</title>
        <authorList>
            <person name="Wu W.-L."/>
            <person name="Lo W.-S."/>
            <person name="Kuo C.-H."/>
            <person name="Wu S.-H."/>
        </authorList>
    </citation>
    <scope>NUCLEOTIDE SEQUENCE [LARGE SCALE GENOMIC DNA]</scope>
    <source>
        <strain evidence="6 7">WR-220</strain>
    </source>
</reference>
<dbReference type="SUPFAM" id="SSF52255">
    <property type="entry name" value="N5-CAIR mutase (phosphoribosylaminoimidazole carboxylase, PurE)"/>
    <property type="match status" value="1"/>
</dbReference>
<dbReference type="InterPro" id="IPR000031">
    <property type="entry name" value="PurE_dom"/>
</dbReference>
<dbReference type="EMBL" id="CP021130">
    <property type="protein sequence ID" value="AWR87022.1"/>
    <property type="molecule type" value="Genomic_DNA"/>
</dbReference>
<comment type="catalytic activity">
    <reaction evidence="3 4">
        <text>5-carboxyamino-1-(5-phospho-D-ribosyl)imidazole + H(+) = 5-amino-1-(5-phospho-D-ribosyl)imidazole-4-carboxylate</text>
        <dbReference type="Rhea" id="RHEA:13193"/>
        <dbReference type="ChEBI" id="CHEBI:15378"/>
        <dbReference type="ChEBI" id="CHEBI:58730"/>
        <dbReference type="ChEBI" id="CHEBI:77657"/>
        <dbReference type="EC" id="5.4.99.18"/>
    </reaction>
</comment>
<proteinExistence type="inferred from homology"/>
<dbReference type="Pfam" id="PF00731">
    <property type="entry name" value="AIRC"/>
    <property type="match status" value="1"/>
</dbReference>
<dbReference type="PANTHER" id="PTHR23046">
    <property type="entry name" value="PHOSPHORIBOSYLAMINOIMIDAZOLE CARBOXYLASE CATALYTIC SUBUNIT"/>
    <property type="match status" value="1"/>
</dbReference>
<evidence type="ECO:0000256" key="1">
    <source>
        <dbReference type="ARBA" id="ARBA00022755"/>
    </source>
</evidence>
<protein>
    <recommendedName>
        <fullName evidence="3 4">N5-carboxyaminoimidazole ribonucleotide mutase</fullName>
        <shortName evidence="3 4">N5-CAIR mutase</shortName>
        <ecNumber evidence="3 4">5.4.99.18</ecNumber>
    </recommendedName>
    <alternativeName>
        <fullName evidence="3">5-(carboxyamino)imidazole ribonucleotide mutase</fullName>
    </alternativeName>
</protein>
<evidence type="ECO:0000256" key="4">
    <source>
        <dbReference type="PIRNR" id="PIRNR001338"/>
    </source>
</evidence>
<dbReference type="InterPro" id="IPR024694">
    <property type="entry name" value="PurE_prokaryotes"/>
</dbReference>
<comment type="pathway">
    <text evidence="3 4">Purine metabolism; IMP biosynthesis via de novo pathway; 5-amino-1-(5-phospho-D-ribosyl)imidazole-4-carboxylate from 5-amino-1-(5-phospho-D-ribosyl)imidazole (N5-CAIR route): step 2/2.</text>
</comment>
<dbReference type="InterPro" id="IPR033747">
    <property type="entry name" value="PurE_ClassI"/>
</dbReference>
<comment type="function">
    <text evidence="3 4">Catalyzes the conversion of N5-carboxyaminoimidazole ribonucleotide (N5-CAIR) to 4-carboxy-5-aminoimidazole ribonucleotide (CAIR).</text>
</comment>
<keyword evidence="1 3" id="KW-0658">Purine biosynthesis</keyword>
<dbReference type="EC" id="5.4.99.18" evidence="3 4"/>
<feature type="binding site" evidence="3">
    <location>
        <position position="18"/>
    </location>
    <ligand>
        <name>substrate</name>
    </ligand>
</feature>
<feature type="binding site" evidence="3">
    <location>
        <position position="45"/>
    </location>
    <ligand>
        <name>substrate</name>
    </ligand>
</feature>
<dbReference type="PANTHER" id="PTHR23046:SF2">
    <property type="entry name" value="PHOSPHORIBOSYLAMINOIMIDAZOLE CARBOXYLASE"/>
    <property type="match status" value="1"/>
</dbReference>
<evidence type="ECO:0000313" key="6">
    <source>
        <dbReference type="EMBL" id="AWR87022.1"/>
    </source>
</evidence>
<organism evidence="6 7">
    <name type="scientific">Meiothermus taiwanensis WR-220</name>
    <dbReference type="NCBI Taxonomy" id="1339250"/>
    <lineage>
        <taxon>Bacteria</taxon>
        <taxon>Thermotogati</taxon>
        <taxon>Deinococcota</taxon>
        <taxon>Deinococci</taxon>
        <taxon>Thermales</taxon>
        <taxon>Thermaceae</taxon>
        <taxon>Meiothermus</taxon>
    </lineage>
</organism>
<comment type="similarity">
    <text evidence="3">Belongs to the AIR carboxylase family. Class I subfamily.</text>
</comment>
<dbReference type="Gene3D" id="3.40.50.1970">
    <property type="match status" value="1"/>
</dbReference>
<gene>
    <name evidence="3" type="primary">purE</name>
    <name evidence="6" type="ORF">Mtai_v1c17880</name>
</gene>